<dbReference type="InterPro" id="IPR009057">
    <property type="entry name" value="Homeodomain-like_sf"/>
</dbReference>
<feature type="domain" description="HTH CENPB-type" evidence="3">
    <location>
        <begin position="77"/>
        <end position="123"/>
    </location>
</feature>
<dbReference type="EMBL" id="BPLQ01000427">
    <property type="protein sequence ID" value="GIX71228.1"/>
    <property type="molecule type" value="Genomic_DNA"/>
</dbReference>
<keyword evidence="5" id="KW-1185">Reference proteome</keyword>
<dbReference type="Pfam" id="PF03221">
    <property type="entry name" value="HTH_Tnp_Tc5"/>
    <property type="match status" value="1"/>
</dbReference>
<dbReference type="SUPFAM" id="SSF46689">
    <property type="entry name" value="Homeodomain-like"/>
    <property type="match status" value="2"/>
</dbReference>
<evidence type="ECO:0000259" key="3">
    <source>
        <dbReference type="Pfam" id="PF03221"/>
    </source>
</evidence>
<dbReference type="Proteomes" id="UP001054837">
    <property type="component" value="Unassembled WGS sequence"/>
</dbReference>
<protein>
    <submittedName>
        <fullName evidence="4">HTH CENPB-type domain-containing protein</fullName>
    </submittedName>
</protein>
<comment type="subcellular location">
    <subcellularLocation>
        <location evidence="1">Nucleus</location>
    </subcellularLocation>
</comment>
<name>A0AAV4MFV5_9ARAC</name>
<accession>A0AAV4MFV5</accession>
<dbReference type="GO" id="GO:0003677">
    <property type="term" value="F:DNA binding"/>
    <property type="evidence" value="ECO:0007669"/>
    <property type="project" value="UniProtKB-KW"/>
</dbReference>
<evidence type="ECO:0000256" key="2">
    <source>
        <dbReference type="ARBA" id="ARBA00023125"/>
    </source>
</evidence>
<gene>
    <name evidence="4" type="primary">B7P43_G04543</name>
    <name evidence="4" type="ORF">CDAR_273091</name>
</gene>
<evidence type="ECO:0000313" key="5">
    <source>
        <dbReference type="Proteomes" id="UP001054837"/>
    </source>
</evidence>
<dbReference type="InterPro" id="IPR006600">
    <property type="entry name" value="HTH_CenpB_DNA-bd_dom"/>
</dbReference>
<keyword evidence="2" id="KW-0238">DNA-binding</keyword>
<dbReference type="Gene3D" id="1.10.10.60">
    <property type="entry name" value="Homeodomain-like"/>
    <property type="match status" value="2"/>
</dbReference>
<proteinExistence type="predicted"/>
<sequence length="253" mass="29518">MAPEKRKKEEKKKITIETKKEIIEKFERGAKQINLSKEYNLSRSTLATIIKRADYYKKLDVAKGVTVLSPRRNKVIEEMEKLLLLWINDKQLKGDSISQSMICIKAQNFYQELLATMPSTSIGKDINYDFMAKWGCRKTFTTKEEQTLHTKIPVKDNSTFHDNVNNEEEENCTQKNIPTKDVEKILELWGDLTELTSKWHPNQAVASGVTSIYNDKVINYFRRVLRKRQIQPMLEKLFKAPPTKKEKEAIEDC</sequence>
<reference evidence="4 5" key="1">
    <citation type="submission" date="2021-06" db="EMBL/GenBank/DDBJ databases">
        <title>Caerostris darwini draft genome.</title>
        <authorList>
            <person name="Kono N."/>
            <person name="Arakawa K."/>
        </authorList>
    </citation>
    <scope>NUCLEOTIDE SEQUENCE [LARGE SCALE GENOMIC DNA]</scope>
</reference>
<dbReference type="AlphaFoldDB" id="A0AAV4MFV5"/>
<comment type="caution">
    <text evidence="4">The sequence shown here is derived from an EMBL/GenBank/DDBJ whole genome shotgun (WGS) entry which is preliminary data.</text>
</comment>
<evidence type="ECO:0000256" key="1">
    <source>
        <dbReference type="ARBA" id="ARBA00004123"/>
    </source>
</evidence>
<dbReference type="GO" id="GO:0005634">
    <property type="term" value="C:nucleus"/>
    <property type="evidence" value="ECO:0007669"/>
    <property type="project" value="UniProtKB-SubCell"/>
</dbReference>
<organism evidence="4 5">
    <name type="scientific">Caerostris darwini</name>
    <dbReference type="NCBI Taxonomy" id="1538125"/>
    <lineage>
        <taxon>Eukaryota</taxon>
        <taxon>Metazoa</taxon>
        <taxon>Ecdysozoa</taxon>
        <taxon>Arthropoda</taxon>
        <taxon>Chelicerata</taxon>
        <taxon>Arachnida</taxon>
        <taxon>Araneae</taxon>
        <taxon>Araneomorphae</taxon>
        <taxon>Entelegynae</taxon>
        <taxon>Araneoidea</taxon>
        <taxon>Araneidae</taxon>
        <taxon>Caerostris</taxon>
    </lineage>
</organism>
<evidence type="ECO:0000313" key="4">
    <source>
        <dbReference type="EMBL" id="GIX71228.1"/>
    </source>
</evidence>